<dbReference type="AlphaFoldDB" id="A0AAD7FCB3"/>
<name>A0AAD7FCB3_9AGAR</name>
<gene>
    <name evidence="1" type="ORF">FB45DRAFT_1064394</name>
</gene>
<comment type="caution">
    <text evidence="1">The sequence shown here is derived from an EMBL/GenBank/DDBJ whole genome shotgun (WGS) entry which is preliminary data.</text>
</comment>
<evidence type="ECO:0000313" key="2">
    <source>
        <dbReference type="Proteomes" id="UP001221142"/>
    </source>
</evidence>
<sequence>MVAWPQELLEAFVEQIRGKKTLQQCSLASKSLVVACQRRLFHTVSVMEMTDCHRATQHFTAFPHLRSYVRALHATVQPDGQAEWEELASLLPMFPNMARLDWTAGIQWPNVLISALRESLQSPSLQSFNLLVANKFPPSLLSHAAASVSQLGLWHVTLDDRAERAVGVVPRPNLKSLTHRVASKMGNQDTIRLLLPHLSGLEKLEDDLTSASQSKLIMEASHRSLKKLSLPDLDIPKLAHIPRTLRMDSLLVLHVGFVWRASPEHCLISLFRELPPPSCMPQLETLSVRIGPADKVPVHAHNASGLGPILDSHTRLRAFEVELRWSLPPDDGTFPLAEYIQAQTPTRIRVTISNRKDKE</sequence>
<evidence type="ECO:0000313" key="1">
    <source>
        <dbReference type="EMBL" id="KAJ7615485.1"/>
    </source>
</evidence>
<reference evidence="1" key="1">
    <citation type="submission" date="2023-03" db="EMBL/GenBank/DDBJ databases">
        <title>Massive genome expansion in bonnet fungi (Mycena s.s.) driven by repeated elements and novel gene families across ecological guilds.</title>
        <authorList>
            <consortium name="Lawrence Berkeley National Laboratory"/>
            <person name="Harder C.B."/>
            <person name="Miyauchi S."/>
            <person name="Viragh M."/>
            <person name="Kuo A."/>
            <person name="Thoen E."/>
            <person name="Andreopoulos B."/>
            <person name="Lu D."/>
            <person name="Skrede I."/>
            <person name="Drula E."/>
            <person name="Henrissat B."/>
            <person name="Morin E."/>
            <person name="Kohler A."/>
            <person name="Barry K."/>
            <person name="LaButti K."/>
            <person name="Morin E."/>
            <person name="Salamov A."/>
            <person name="Lipzen A."/>
            <person name="Mereny Z."/>
            <person name="Hegedus B."/>
            <person name="Baldrian P."/>
            <person name="Stursova M."/>
            <person name="Weitz H."/>
            <person name="Taylor A."/>
            <person name="Grigoriev I.V."/>
            <person name="Nagy L.G."/>
            <person name="Martin F."/>
            <person name="Kauserud H."/>
        </authorList>
    </citation>
    <scope>NUCLEOTIDE SEQUENCE</scope>
    <source>
        <strain evidence="1">9284</strain>
    </source>
</reference>
<keyword evidence="2" id="KW-1185">Reference proteome</keyword>
<dbReference type="EMBL" id="JARKIF010000024">
    <property type="protein sequence ID" value="KAJ7615485.1"/>
    <property type="molecule type" value="Genomic_DNA"/>
</dbReference>
<organism evidence="1 2">
    <name type="scientific">Roridomyces roridus</name>
    <dbReference type="NCBI Taxonomy" id="1738132"/>
    <lineage>
        <taxon>Eukaryota</taxon>
        <taxon>Fungi</taxon>
        <taxon>Dikarya</taxon>
        <taxon>Basidiomycota</taxon>
        <taxon>Agaricomycotina</taxon>
        <taxon>Agaricomycetes</taxon>
        <taxon>Agaricomycetidae</taxon>
        <taxon>Agaricales</taxon>
        <taxon>Marasmiineae</taxon>
        <taxon>Mycenaceae</taxon>
        <taxon>Roridomyces</taxon>
    </lineage>
</organism>
<accession>A0AAD7FCB3</accession>
<proteinExistence type="predicted"/>
<protein>
    <submittedName>
        <fullName evidence="1">Uncharacterized protein</fullName>
    </submittedName>
</protein>
<dbReference type="Proteomes" id="UP001221142">
    <property type="component" value="Unassembled WGS sequence"/>
</dbReference>